<keyword evidence="5" id="KW-1185">Reference proteome</keyword>
<dbReference type="InterPro" id="IPR050261">
    <property type="entry name" value="FrsA_esterase"/>
</dbReference>
<protein>
    <recommendedName>
        <fullName evidence="3">PET hydrolase/cutinase-like domain-containing protein</fullName>
    </recommendedName>
</protein>
<keyword evidence="1" id="KW-0378">Hydrolase</keyword>
<reference evidence="4 5" key="1">
    <citation type="submission" date="2015-11" db="EMBL/GenBank/DDBJ databases">
        <authorList>
            <person name="Zhang Y."/>
            <person name="Guo Z."/>
        </authorList>
    </citation>
    <scope>NUCLEOTIDE SEQUENCE [LARGE SCALE GENOMIC DNA]</scope>
    <source>
        <strain evidence="4 5">KCTC 32221</strain>
    </source>
</reference>
<evidence type="ECO:0000259" key="3">
    <source>
        <dbReference type="Pfam" id="PF12740"/>
    </source>
</evidence>
<sequence precursor="true">MLQNLQNRYSRYLLLLFTVVWLSACASGQAPSGGSSPEELTRNGPYEIRSYIGFEYPAEYLRATIYYPLNVDRPVGGIAISPGFTQLQRHNNWWGARLASHGYAVLVLDTNDLRDRPEQRAEALFAGIRTLRQENARGESPLYQQLDNDRMAVMGHSMGGGGALLAAQKYGDQLKAAIPYTPWQPDADFSGITIPTLIFGGEDDRIAPVADHARIHFDSLPDTTEKVYLEVAGGDHFIANNQSGHLHGMLGKYALAWLKLHLDGDESYRDMLYGNMPTSDRQQFSRVNN</sequence>
<dbReference type="InterPro" id="IPR029058">
    <property type="entry name" value="AB_hydrolase_fold"/>
</dbReference>
<dbReference type="GO" id="GO:0052689">
    <property type="term" value="F:carboxylic ester hydrolase activity"/>
    <property type="evidence" value="ECO:0007669"/>
    <property type="project" value="UniProtKB-ARBA"/>
</dbReference>
<dbReference type="PANTHER" id="PTHR22946:SF9">
    <property type="entry name" value="POLYKETIDE TRANSFERASE AF380"/>
    <property type="match status" value="1"/>
</dbReference>
<dbReference type="Proteomes" id="UP000065641">
    <property type="component" value="Chromosome"/>
</dbReference>
<dbReference type="EMBL" id="CP013189">
    <property type="protein sequence ID" value="ALO45417.1"/>
    <property type="molecule type" value="Genomic_DNA"/>
</dbReference>
<keyword evidence="2" id="KW-0732">Signal</keyword>
<feature type="signal peptide" evidence="2">
    <location>
        <begin position="1"/>
        <end position="26"/>
    </location>
</feature>
<dbReference type="InterPro" id="IPR041127">
    <property type="entry name" value="PET_hydrolase/cutinase-like"/>
</dbReference>
<dbReference type="AlphaFoldDB" id="A0A0S2KB11"/>
<accession>A0A0S2KB11</accession>
<dbReference type="PANTHER" id="PTHR22946">
    <property type="entry name" value="DIENELACTONE HYDROLASE DOMAIN-CONTAINING PROTEIN-RELATED"/>
    <property type="match status" value="1"/>
</dbReference>
<feature type="chain" id="PRO_5006601522" description="PET hydrolase/cutinase-like domain-containing protein" evidence="2">
    <location>
        <begin position="27"/>
        <end position="289"/>
    </location>
</feature>
<dbReference type="Gene3D" id="3.40.50.1820">
    <property type="entry name" value="alpha/beta hydrolase"/>
    <property type="match status" value="1"/>
</dbReference>
<organism evidence="4 5">
    <name type="scientific">Pseudohongiella spirulinae</name>
    <dbReference type="NCBI Taxonomy" id="1249552"/>
    <lineage>
        <taxon>Bacteria</taxon>
        <taxon>Pseudomonadati</taxon>
        <taxon>Pseudomonadota</taxon>
        <taxon>Gammaproteobacteria</taxon>
        <taxon>Pseudomonadales</taxon>
        <taxon>Pseudohongiellaceae</taxon>
        <taxon>Pseudohongiella</taxon>
    </lineage>
</organism>
<dbReference type="KEGG" id="pspi:PS2015_740"/>
<evidence type="ECO:0000256" key="1">
    <source>
        <dbReference type="ARBA" id="ARBA00022801"/>
    </source>
</evidence>
<evidence type="ECO:0000313" key="5">
    <source>
        <dbReference type="Proteomes" id="UP000065641"/>
    </source>
</evidence>
<proteinExistence type="predicted"/>
<dbReference type="Pfam" id="PF12740">
    <property type="entry name" value="PETase"/>
    <property type="match status" value="1"/>
</dbReference>
<dbReference type="STRING" id="1249552.PS2015_740"/>
<name>A0A0S2KB11_9GAMM</name>
<feature type="domain" description="PET hydrolase/cutinase-like" evidence="3">
    <location>
        <begin position="43"/>
        <end position="282"/>
    </location>
</feature>
<dbReference type="SUPFAM" id="SSF53474">
    <property type="entry name" value="alpha/beta-Hydrolases"/>
    <property type="match status" value="1"/>
</dbReference>
<evidence type="ECO:0000313" key="4">
    <source>
        <dbReference type="EMBL" id="ALO45417.1"/>
    </source>
</evidence>
<evidence type="ECO:0000256" key="2">
    <source>
        <dbReference type="SAM" id="SignalP"/>
    </source>
</evidence>
<gene>
    <name evidence="4" type="ORF">PS2015_740</name>
</gene>